<comment type="caution">
    <text evidence="2">The sequence shown here is derived from an EMBL/GenBank/DDBJ whole genome shotgun (WGS) entry which is preliminary data.</text>
</comment>
<feature type="compositionally biased region" description="Basic and acidic residues" evidence="1">
    <location>
        <begin position="1"/>
        <end position="13"/>
    </location>
</feature>
<proteinExistence type="predicted"/>
<evidence type="ECO:0000313" key="3">
    <source>
        <dbReference type="Proteomes" id="UP001209878"/>
    </source>
</evidence>
<feature type="region of interest" description="Disordered" evidence="1">
    <location>
        <begin position="1"/>
        <end position="32"/>
    </location>
</feature>
<protein>
    <submittedName>
        <fullName evidence="2">Uncharacterized protein</fullName>
    </submittedName>
</protein>
<evidence type="ECO:0000256" key="1">
    <source>
        <dbReference type="SAM" id="MobiDB-lite"/>
    </source>
</evidence>
<sequence length="92" mass="10557">MLSPGPHRDELGGERCGCQRGAPRMSCSSGRSWGCCCRSRRTADCCWRTRSLSWTADSWCCRAETLKHCNTHTTHNYIYIFKMSVYIAYPQI</sequence>
<reference evidence="2" key="1">
    <citation type="journal article" date="2023" name="Mol. Biol. Evol.">
        <title>Third-Generation Sequencing Reveals the Adaptive Role of the Epigenome in Three Deep-Sea Polychaetes.</title>
        <authorList>
            <person name="Perez M."/>
            <person name="Aroh O."/>
            <person name="Sun Y."/>
            <person name="Lan Y."/>
            <person name="Juniper S.K."/>
            <person name="Young C.R."/>
            <person name="Angers B."/>
            <person name="Qian P.Y."/>
        </authorList>
    </citation>
    <scope>NUCLEOTIDE SEQUENCE</scope>
    <source>
        <strain evidence="2">R07B-5</strain>
    </source>
</reference>
<accession>A0AAD9NZZ1</accession>
<keyword evidence="3" id="KW-1185">Reference proteome</keyword>
<dbReference type="Proteomes" id="UP001209878">
    <property type="component" value="Unassembled WGS sequence"/>
</dbReference>
<evidence type="ECO:0000313" key="2">
    <source>
        <dbReference type="EMBL" id="KAK2185611.1"/>
    </source>
</evidence>
<dbReference type="AlphaFoldDB" id="A0AAD9NZZ1"/>
<name>A0AAD9NZZ1_RIDPI</name>
<organism evidence="2 3">
    <name type="scientific">Ridgeia piscesae</name>
    <name type="common">Tubeworm</name>
    <dbReference type="NCBI Taxonomy" id="27915"/>
    <lineage>
        <taxon>Eukaryota</taxon>
        <taxon>Metazoa</taxon>
        <taxon>Spiralia</taxon>
        <taxon>Lophotrochozoa</taxon>
        <taxon>Annelida</taxon>
        <taxon>Polychaeta</taxon>
        <taxon>Sedentaria</taxon>
        <taxon>Canalipalpata</taxon>
        <taxon>Sabellida</taxon>
        <taxon>Siboglinidae</taxon>
        <taxon>Ridgeia</taxon>
    </lineage>
</organism>
<gene>
    <name evidence="2" type="ORF">NP493_229g00003</name>
</gene>
<dbReference type="EMBL" id="JAODUO010000228">
    <property type="protein sequence ID" value="KAK2185611.1"/>
    <property type="molecule type" value="Genomic_DNA"/>
</dbReference>